<dbReference type="Pfam" id="PF00621">
    <property type="entry name" value="RhoGEF"/>
    <property type="match status" value="1"/>
</dbReference>
<dbReference type="GO" id="GO:0005085">
    <property type="term" value="F:guanyl-nucleotide exchange factor activity"/>
    <property type="evidence" value="ECO:0007669"/>
    <property type="project" value="InterPro"/>
</dbReference>
<organism evidence="2 3">
    <name type="scientific">Paramecium primaurelia</name>
    <dbReference type="NCBI Taxonomy" id="5886"/>
    <lineage>
        <taxon>Eukaryota</taxon>
        <taxon>Sar</taxon>
        <taxon>Alveolata</taxon>
        <taxon>Ciliophora</taxon>
        <taxon>Intramacronucleata</taxon>
        <taxon>Oligohymenophorea</taxon>
        <taxon>Peniculida</taxon>
        <taxon>Parameciidae</taxon>
        <taxon>Paramecium</taxon>
    </lineage>
</organism>
<dbReference type="AlphaFoldDB" id="A0A8S1LDZ0"/>
<evidence type="ECO:0000313" key="3">
    <source>
        <dbReference type="Proteomes" id="UP000688137"/>
    </source>
</evidence>
<dbReference type="Proteomes" id="UP000688137">
    <property type="component" value="Unassembled WGS sequence"/>
</dbReference>
<keyword evidence="3" id="KW-1185">Reference proteome</keyword>
<dbReference type="EMBL" id="CAJJDM010000034">
    <property type="protein sequence ID" value="CAD8063763.1"/>
    <property type="molecule type" value="Genomic_DNA"/>
</dbReference>
<sequence length="535" mass="64346">MITQDIHHLQQIKVQDDKQQQQSPQIVAINFNLHDQYQPEIINNTYIIQAFFKMIIQKKKYQILRAQAIKRRKAFEELIQTEESYMTDMTIIIEKVLKIVEERQILPQNQIQKAFSNIKQIYDLNKAFLKDLQDKLEIYRDNACISHLFQKYIPFFKIYFQYLQEFKIDQIIILRSEYQDFDEFLNFLEESFIFKGGDLNSFLIKPVQRLPRYSLLLTSILKYTWKDHPDYSDLKQTLNSFALLTQDIDSRITNILKNQVLFELQYKCFNLINVQIVESTRKFILKESLNKDINFYLFNDLFVITQMNEQTLNKEKLIIYSFFTKDTHILINEKNSCSLAILGVQVPLIMLKCKDDEQKLRIKQQFDSTIADLKNNQSIQQSLPRQIFQNYHPILVEILSITRGQELLKTYAQYNISIRDQFYIYKTQTRHKFLLKMEKMLKIEYKQLSESHLQPNLIIQNWIEDRLNKESNEERKVIVKDFLETLLNSHLVKSNPEYFLRKLRLPLNFYNRQPPIQKIRNKLQQAEGLKWNKLI</sequence>
<evidence type="ECO:0000313" key="2">
    <source>
        <dbReference type="EMBL" id="CAD8063763.1"/>
    </source>
</evidence>
<dbReference type="PANTHER" id="PTHR12673:SF159">
    <property type="entry name" value="LD03170P"/>
    <property type="match status" value="1"/>
</dbReference>
<dbReference type="GO" id="GO:0005737">
    <property type="term" value="C:cytoplasm"/>
    <property type="evidence" value="ECO:0007669"/>
    <property type="project" value="TreeGrafter"/>
</dbReference>
<feature type="domain" description="DH" evidence="1">
    <location>
        <begin position="70"/>
        <end position="251"/>
    </location>
</feature>
<dbReference type="PROSITE" id="PS50010">
    <property type="entry name" value="DH_2"/>
    <property type="match status" value="1"/>
</dbReference>
<evidence type="ECO:0000259" key="1">
    <source>
        <dbReference type="PROSITE" id="PS50010"/>
    </source>
</evidence>
<gene>
    <name evidence="2" type="ORF">PPRIM_AZ9-3.1.T0350128</name>
</gene>
<dbReference type="InterPro" id="IPR000219">
    <property type="entry name" value="DH_dom"/>
</dbReference>
<dbReference type="PANTHER" id="PTHR12673">
    <property type="entry name" value="FACIOGENITAL DYSPLASIA PROTEIN"/>
    <property type="match status" value="1"/>
</dbReference>
<dbReference type="InterPro" id="IPR051092">
    <property type="entry name" value="FYVE_RhoGEF_PH"/>
</dbReference>
<dbReference type="CDD" id="cd00160">
    <property type="entry name" value="RhoGEF"/>
    <property type="match status" value="1"/>
</dbReference>
<protein>
    <recommendedName>
        <fullName evidence="1">DH domain-containing protein</fullName>
    </recommendedName>
</protein>
<comment type="caution">
    <text evidence="2">The sequence shown here is derived from an EMBL/GenBank/DDBJ whole genome shotgun (WGS) entry which is preliminary data.</text>
</comment>
<name>A0A8S1LDZ0_PARPR</name>
<reference evidence="2" key="1">
    <citation type="submission" date="2021-01" db="EMBL/GenBank/DDBJ databases">
        <authorList>
            <consortium name="Genoscope - CEA"/>
            <person name="William W."/>
        </authorList>
    </citation>
    <scope>NUCLEOTIDE SEQUENCE</scope>
</reference>
<accession>A0A8S1LDZ0</accession>
<proteinExistence type="predicted"/>
<dbReference type="SMART" id="SM00325">
    <property type="entry name" value="RhoGEF"/>
    <property type="match status" value="1"/>
</dbReference>